<reference evidence="2" key="1">
    <citation type="submission" date="2016-05" db="EMBL/GenBank/DDBJ databases">
        <authorList>
            <person name="Lavstsen T."/>
            <person name="Jespersen J.S."/>
        </authorList>
    </citation>
    <scope>NUCLEOTIDE SEQUENCE</scope>
    <source>
        <tissue evidence="2">Brain</tissue>
    </source>
</reference>
<feature type="non-terminal residue" evidence="2">
    <location>
        <position position="1"/>
    </location>
</feature>
<proteinExistence type="predicted"/>
<name>A0A1A8FXL5_9TELE</name>
<evidence type="ECO:0000256" key="1">
    <source>
        <dbReference type="SAM" id="MobiDB-lite"/>
    </source>
</evidence>
<evidence type="ECO:0000313" key="2">
    <source>
        <dbReference type="EMBL" id="SBQ63613.1"/>
    </source>
</evidence>
<feature type="region of interest" description="Disordered" evidence="1">
    <location>
        <begin position="55"/>
        <end position="110"/>
    </location>
</feature>
<feature type="compositionally biased region" description="Polar residues" evidence="1">
    <location>
        <begin position="61"/>
        <end position="87"/>
    </location>
</feature>
<sequence length="127" mass="14035">TLKLTPWTNSGKWQVIASGGSKQQVSVLTPLLSWRWGQISPCCYSKGLHQGLEKVNRRPGANSQVQKSYNNSKLRGFPTNRSQSVARDQSPPPNGEGDPKPPRLGPDRHCVSFRVKGCSSFSSRRES</sequence>
<organism evidence="2">
    <name type="scientific">Nothobranchius korthausae</name>
    <dbReference type="NCBI Taxonomy" id="1143690"/>
    <lineage>
        <taxon>Eukaryota</taxon>
        <taxon>Metazoa</taxon>
        <taxon>Chordata</taxon>
        <taxon>Craniata</taxon>
        <taxon>Vertebrata</taxon>
        <taxon>Euteleostomi</taxon>
        <taxon>Actinopterygii</taxon>
        <taxon>Neopterygii</taxon>
        <taxon>Teleostei</taxon>
        <taxon>Neoteleostei</taxon>
        <taxon>Acanthomorphata</taxon>
        <taxon>Ovalentaria</taxon>
        <taxon>Atherinomorphae</taxon>
        <taxon>Cyprinodontiformes</taxon>
        <taxon>Nothobranchiidae</taxon>
        <taxon>Nothobranchius</taxon>
    </lineage>
</organism>
<feature type="non-terminal residue" evidence="2">
    <location>
        <position position="127"/>
    </location>
</feature>
<dbReference type="AlphaFoldDB" id="A0A1A8FXL5"/>
<reference evidence="2" key="2">
    <citation type="submission" date="2016-06" db="EMBL/GenBank/DDBJ databases">
        <title>The genome of a short-lived fish provides insights into sex chromosome evolution and the genetic control of aging.</title>
        <authorList>
            <person name="Reichwald K."/>
            <person name="Felder M."/>
            <person name="Petzold A."/>
            <person name="Koch P."/>
            <person name="Groth M."/>
            <person name="Platzer M."/>
        </authorList>
    </citation>
    <scope>NUCLEOTIDE SEQUENCE</scope>
    <source>
        <tissue evidence="2">Brain</tissue>
    </source>
</reference>
<accession>A0A1A8FXL5</accession>
<dbReference type="EMBL" id="HAEB01017086">
    <property type="protein sequence ID" value="SBQ63613.1"/>
    <property type="molecule type" value="Transcribed_RNA"/>
</dbReference>
<feature type="compositionally biased region" description="Basic and acidic residues" evidence="1">
    <location>
        <begin position="97"/>
        <end position="110"/>
    </location>
</feature>
<gene>
    <name evidence="2" type="primary">Nfu_g_1_002339</name>
</gene>
<protein>
    <submittedName>
        <fullName evidence="2">Uncharacterized protein</fullName>
    </submittedName>
</protein>